<evidence type="ECO:0000256" key="1">
    <source>
        <dbReference type="SAM" id="MobiDB-lite"/>
    </source>
</evidence>
<keyword evidence="2" id="KW-0812">Transmembrane</keyword>
<dbReference type="Pfam" id="PF07686">
    <property type="entry name" value="V-set"/>
    <property type="match status" value="1"/>
</dbReference>
<feature type="chain" id="PRO_5028159988" evidence="3">
    <location>
        <begin position="22"/>
        <end position="305"/>
    </location>
</feature>
<dbReference type="InParanoid" id="A0A6P8TJY4"/>
<evidence type="ECO:0000256" key="2">
    <source>
        <dbReference type="SAM" id="Phobius"/>
    </source>
</evidence>
<dbReference type="RefSeq" id="XP_034064343.1">
    <property type="nucleotide sequence ID" value="XM_034208452.1"/>
</dbReference>
<gene>
    <name evidence="6" type="primary">LOC117541270</name>
</gene>
<feature type="signal peptide" evidence="3">
    <location>
        <begin position="1"/>
        <end position="21"/>
    </location>
</feature>
<dbReference type="SUPFAM" id="SSF48726">
    <property type="entry name" value="Immunoglobulin"/>
    <property type="match status" value="1"/>
</dbReference>
<dbReference type="GeneID" id="117541270"/>
<dbReference type="AlphaFoldDB" id="A0A6P8TJY4"/>
<dbReference type="PANTHER" id="PTHR11422">
    <property type="entry name" value="T-CELL SURFACE GLYCOPROTEIN CD4"/>
    <property type="match status" value="1"/>
</dbReference>
<keyword evidence="5" id="KW-1185">Reference proteome</keyword>
<dbReference type="Proteomes" id="UP000515161">
    <property type="component" value="Unplaced"/>
</dbReference>
<reference evidence="6" key="1">
    <citation type="submission" date="2025-08" db="UniProtKB">
        <authorList>
            <consortium name="RefSeq"/>
        </authorList>
    </citation>
    <scope>IDENTIFICATION</scope>
</reference>
<evidence type="ECO:0000313" key="6">
    <source>
        <dbReference type="RefSeq" id="XP_034064343.1"/>
    </source>
</evidence>
<name>A0A6P8TJY4_GYMAC</name>
<dbReference type="InterPro" id="IPR036179">
    <property type="entry name" value="Ig-like_dom_sf"/>
</dbReference>
<accession>A0A6P8TJY4</accession>
<dbReference type="KEGG" id="gacu:117541270"/>
<dbReference type="InterPro" id="IPR007110">
    <property type="entry name" value="Ig-like_dom"/>
</dbReference>
<keyword evidence="2" id="KW-0472">Membrane</keyword>
<evidence type="ECO:0000256" key="3">
    <source>
        <dbReference type="SAM" id="SignalP"/>
    </source>
</evidence>
<evidence type="ECO:0000259" key="4">
    <source>
        <dbReference type="PROSITE" id="PS50835"/>
    </source>
</evidence>
<protein>
    <submittedName>
        <fullName evidence="6">Uncharacterized protein LOC117541270 isoform X1</fullName>
    </submittedName>
</protein>
<keyword evidence="3" id="KW-0732">Signal</keyword>
<feature type="compositionally biased region" description="Polar residues" evidence="1">
    <location>
        <begin position="295"/>
        <end position="305"/>
    </location>
</feature>
<sequence>MADFRWIEVFLFLTLIVLTAGAILPYEPDPFSFAVRSGEEVTLPCERNRFASNRVASQLPNCEATRWYFLETIYISQKVVLANGKMVVEAKADRLSVTEKCSLVIKKVTEEDAGYYICRKSREVNLAVVTISEHKSHDEVTLRCSVAPSKDCKHRVKWQFRDKDVEMDDFRTSESDCEANVTFLTSLFIYTPKNYELLKCKVNVNNNGVKQLFSPQFSGGNATLTTHEGVSVGIIIMLAVRVAQILLLTVITVLLFKARGNQRPPADLTVHYDGNGRGGTVKYENVGEPSVSVPHPNTSVATAIT</sequence>
<feature type="domain" description="Ig-like" evidence="4">
    <location>
        <begin position="28"/>
        <end position="132"/>
    </location>
</feature>
<proteinExistence type="predicted"/>
<organism evidence="5 6">
    <name type="scientific">Gymnodraco acuticeps</name>
    <name type="common">Antarctic dragonfish</name>
    <dbReference type="NCBI Taxonomy" id="8218"/>
    <lineage>
        <taxon>Eukaryota</taxon>
        <taxon>Metazoa</taxon>
        <taxon>Chordata</taxon>
        <taxon>Craniata</taxon>
        <taxon>Vertebrata</taxon>
        <taxon>Euteleostomi</taxon>
        <taxon>Actinopterygii</taxon>
        <taxon>Neopterygii</taxon>
        <taxon>Teleostei</taxon>
        <taxon>Neoteleostei</taxon>
        <taxon>Acanthomorphata</taxon>
        <taxon>Eupercaria</taxon>
        <taxon>Perciformes</taxon>
        <taxon>Notothenioidei</taxon>
        <taxon>Bathydraconidae</taxon>
        <taxon>Gymnodraco</taxon>
    </lineage>
</organism>
<feature type="region of interest" description="Disordered" evidence="1">
    <location>
        <begin position="286"/>
        <end position="305"/>
    </location>
</feature>
<evidence type="ECO:0000313" key="5">
    <source>
        <dbReference type="Proteomes" id="UP000515161"/>
    </source>
</evidence>
<keyword evidence="2" id="KW-1133">Transmembrane helix</keyword>
<dbReference type="InterPro" id="IPR013783">
    <property type="entry name" value="Ig-like_fold"/>
</dbReference>
<dbReference type="FunCoup" id="A0A6P8TJY4">
    <property type="interactions" value="14"/>
</dbReference>
<dbReference type="InterPro" id="IPR013106">
    <property type="entry name" value="Ig_V-set"/>
</dbReference>
<dbReference type="PROSITE" id="PS50835">
    <property type="entry name" value="IG_LIKE"/>
    <property type="match status" value="1"/>
</dbReference>
<dbReference type="Gene3D" id="2.60.40.10">
    <property type="entry name" value="Immunoglobulins"/>
    <property type="match status" value="1"/>
</dbReference>
<feature type="transmembrane region" description="Helical" evidence="2">
    <location>
        <begin position="232"/>
        <end position="256"/>
    </location>
</feature>